<accession>T1KUV0</accession>
<evidence type="ECO:0000259" key="1">
    <source>
        <dbReference type="Pfam" id="PF04236"/>
    </source>
</evidence>
<evidence type="ECO:0000313" key="2">
    <source>
        <dbReference type="EnsemblMetazoa" id="tetur22g01360.1"/>
    </source>
</evidence>
<dbReference type="InterPro" id="IPR007350">
    <property type="entry name" value="Transposase_Tc5_C"/>
</dbReference>
<dbReference type="Pfam" id="PF04236">
    <property type="entry name" value="Transp_Tc5_C"/>
    <property type="match status" value="1"/>
</dbReference>
<dbReference type="Proteomes" id="UP000015104">
    <property type="component" value="Unassembled WGS sequence"/>
</dbReference>
<reference evidence="2" key="2">
    <citation type="submission" date="2015-06" db="UniProtKB">
        <authorList>
            <consortium name="EnsemblMetazoa"/>
        </authorList>
    </citation>
    <scope>IDENTIFICATION</scope>
</reference>
<proteinExistence type="predicted"/>
<sequence length="160" mass="18611">MRRITDYTRSSLAIEQAEEKLRDRGFIIKMNALAHNQLSAPAYKPMLIYAWQKSGYKVTQEISEFKSVLEVNFANFDDPSVIEQCGRHCFIICAHCDEPFCFNHFVLSPHYHTRKIGKNRIICVIERLCPIFQISNVSGLNLNFLKMFTNLLMARSPNYE</sequence>
<feature type="domain" description="Transposase Tc5 C-terminal" evidence="1">
    <location>
        <begin position="51"/>
        <end position="110"/>
    </location>
</feature>
<protein>
    <recommendedName>
        <fullName evidence="1">Transposase Tc5 C-terminal domain-containing protein</fullName>
    </recommendedName>
</protein>
<name>T1KUV0_TETUR</name>
<evidence type="ECO:0000313" key="3">
    <source>
        <dbReference type="Proteomes" id="UP000015104"/>
    </source>
</evidence>
<dbReference type="EMBL" id="CAEY01000581">
    <property type="status" value="NOT_ANNOTATED_CDS"/>
    <property type="molecule type" value="Genomic_DNA"/>
</dbReference>
<organism evidence="2 3">
    <name type="scientific">Tetranychus urticae</name>
    <name type="common">Two-spotted spider mite</name>
    <dbReference type="NCBI Taxonomy" id="32264"/>
    <lineage>
        <taxon>Eukaryota</taxon>
        <taxon>Metazoa</taxon>
        <taxon>Ecdysozoa</taxon>
        <taxon>Arthropoda</taxon>
        <taxon>Chelicerata</taxon>
        <taxon>Arachnida</taxon>
        <taxon>Acari</taxon>
        <taxon>Acariformes</taxon>
        <taxon>Trombidiformes</taxon>
        <taxon>Prostigmata</taxon>
        <taxon>Eleutherengona</taxon>
        <taxon>Raphignathae</taxon>
        <taxon>Tetranychoidea</taxon>
        <taxon>Tetranychidae</taxon>
        <taxon>Tetranychus</taxon>
    </lineage>
</organism>
<reference evidence="3" key="1">
    <citation type="submission" date="2011-08" db="EMBL/GenBank/DDBJ databases">
        <authorList>
            <person name="Rombauts S."/>
        </authorList>
    </citation>
    <scope>NUCLEOTIDE SEQUENCE</scope>
    <source>
        <strain evidence="3">London</strain>
    </source>
</reference>
<keyword evidence="3" id="KW-1185">Reference proteome</keyword>
<dbReference type="EnsemblMetazoa" id="tetur22g01360.1">
    <property type="protein sequence ID" value="tetur22g01360.1"/>
    <property type="gene ID" value="tetur22g01360"/>
</dbReference>
<dbReference type="HOGENOM" id="CLU_2743307_0_0_1"/>
<dbReference type="AlphaFoldDB" id="T1KUV0"/>